<keyword evidence="2" id="KW-1185">Reference proteome</keyword>
<protein>
    <recommendedName>
        <fullName evidence="3">BTB domain-containing protein</fullName>
    </recommendedName>
</protein>
<comment type="caution">
    <text evidence="1">The sequence shown here is derived from an EMBL/GenBank/DDBJ whole genome shotgun (WGS) entry which is preliminary data.</text>
</comment>
<accession>A0A9W8MAS5</accession>
<evidence type="ECO:0008006" key="3">
    <source>
        <dbReference type="Google" id="ProtNLM"/>
    </source>
</evidence>
<dbReference type="Proteomes" id="UP001140091">
    <property type="component" value="Unassembled WGS sequence"/>
</dbReference>
<evidence type="ECO:0000313" key="1">
    <source>
        <dbReference type="EMBL" id="KAJ2925175.1"/>
    </source>
</evidence>
<dbReference type="AlphaFoldDB" id="A0A9W8MAS5"/>
<name>A0A9W8MAS5_9AGAR</name>
<sequence length="92" mass="10512">MSSEESALWSVVFFKVEDTIFQVPQRRFTENSEVFADMFLIPQAGDAEDVEGRDKEHPIVLDGYEAADLRALMKVLYPAYVDSLSLLVVRRL</sequence>
<dbReference type="EMBL" id="JANBPK010001193">
    <property type="protein sequence ID" value="KAJ2925175.1"/>
    <property type="molecule type" value="Genomic_DNA"/>
</dbReference>
<organism evidence="1 2">
    <name type="scientific">Candolleomyces eurysporus</name>
    <dbReference type="NCBI Taxonomy" id="2828524"/>
    <lineage>
        <taxon>Eukaryota</taxon>
        <taxon>Fungi</taxon>
        <taxon>Dikarya</taxon>
        <taxon>Basidiomycota</taxon>
        <taxon>Agaricomycotina</taxon>
        <taxon>Agaricomycetes</taxon>
        <taxon>Agaricomycetidae</taxon>
        <taxon>Agaricales</taxon>
        <taxon>Agaricineae</taxon>
        <taxon>Psathyrellaceae</taxon>
        <taxon>Candolleomyces</taxon>
    </lineage>
</organism>
<proteinExistence type="predicted"/>
<feature type="non-terminal residue" evidence="1">
    <location>
        <position position="1"/>
    </location>
</feature>
<reference evidence="1" key="1">
    <citation type="submission" date="2022-06" db="EMBL/GenBank/DDBJ databases">
        <title>Genome Sequence of Candolleomyces eurysporus.</title>
        <authorList>
            <person name="Buettner E."/>
        </authorList>
    </citation>
    <scope>NUCLEOTIDE SEQUENCE</scope>
    <source>
        <strain evidence="1">VTCC 930004</strain>
    </source>
</reference>
<dbReference type="OrthoDB" id="2593747at2759"/>
<evidence type="ECO:0000313" key="2">
    <source>
        <dbReference type="Proteomes" id="UP001140091"/>
    </source>
</evidence>
<gene>
    <name evidence="1" type="ORF">H1R20_g11919</name>
</gene>